<dbReference type="InterPro" id="IPR036641">
    <property type="entry name" value="HPT_dom_sf"/>
</dbReference>
<dbReference type="InterPro" id="IPR036061">
    <property type="entry name" value="CheW-like_dom_sf"/>
</dbReference>
<dbReference type="SUPFAM" id="SSF50341">
    <property type="entry name" value="CheW-like"/>
    <property type="match status" value="1"/>
</dbReference>
<accession>A0ABQ2NPA5</accession>
<keyword evidence="6" id="KW-0808">Transferase</keyword>
<feature type="compositionally biased region" description="Polar residues" evidence="12">
    <location>
        <begin position="298"/>
        <end position="315"/>
    </location>
</feature>
<feature type="domain" description="HPt" evidence="15">
    <location>
        <begin position="1"/>
        <end position="103"/>
    </location>
</feature>
<dbReference type="InterPro" id="IPR003594">
    <property type="entry name" value="HATPase_dom"/>
</dbReference>
<evidence type="ECO:0000256" key="8">
    <source>
        <dbReference type="ARBA" id="ARBA00022777"/>
    </source>
</evidence>
<comment type="catalytic activity">
    <reaction evidence="1">
        <text>ATP + protein L-histidine = ADP + protein N-phospho-L-histidine.</text>
        <dbReference type="EC" id="2.7.13.3"/>
    </reaction>
</comment>
<dbReference type="Pfam" id="PF02518">
    <property type="entry name" value="HATPase_c"/>
    <property type="match status" value="1"/>
</dbReference>
<evidence type="ECO:0000259" key="15">
    <source>
        <dbReference type="PROSITE" id="PS50894"/>
    </source>
</evidence>
<evidence type="ECO:0000256" key="5">
    <source>
        <dbReference type="ARBA" id="ARBA00022553"/>
    </source>
</evidence>
<keyword evidence="8" id="KW-0418">Kinase</keyword>
<evidence type="ECO:0000256" key="12">
    <source>
        <dbReference type="SAM" id="MobiDB-lite"/>
    </source>
</evidence>
<evidence type="ECO:0000256" key="4">
    <source>
        <dbReference type="ARBA" id="ARBA00022500"/>
    </source>
</evidence>
<dbReference type="PANTHER" id="PTHR43395">
    <property type="entry name" value="SENSOR HISTIDINE KINASE CHEA"/>
    <property type="match status" value="1"/>
</dbReference>
<feature type="compositionally biased region" description="Basic and acidic residues" evidence="12">
    <location>
        <begin position="276"/>
        <end position="290"/>
    </location>
</feature>
<dbReference type="InterPro" id="IPR004358">
    <property type="entry name" value="Sig_transdc_His_kin-like_C"/>
</dbReference>
<dbReference type="SUPFAM" id="SSF55052">
    <property type="entry name" value="CheY-binding domain of CheA"/>
    <property type="match status" value="1"/>
</dbReference>
<dbReference type="InterPro" id="IPR008207">
    <property type="entry name" value="Sig_transdc_His_kin_Hpt_dom"/>
</dbReference>
<evidence type="ECO:0000256" key="2">
    <source>
        <dbReference type="ARBA" id="ARBA00012438"/>
    </source>
</evidence>
<keyword evidence="4" id="KW-0145">Chemotaxis</keyword>
<dbReference type="Pfam" id="PF01584">
    <property type="entry name" value="CheW"/>
    <property type="match status" value="1"/>
</dbReference>
<dbReference type="SMART" id="SM01231">
    <property type="entry name" value="H-kinase_dim"/>
    <property type="match status" value="1"/>
</dbReference>
<dbReference type="RefSeq" id="WP_188732584.1">
    <property type="nucleotide sequence ID" value="NZ_BMLW01000001.1"/>
</dbReference>
<sequence>MDTQQYLDIFLDESQEHLQSINDFLLKLEEDSSNLEYVHEIFRSAHTLKGMAATMEYEDIASLTHKMENVLDLIRNEELVTNTKIIDTLFIAIDDLEDMVDSIRNGGDGKKDVSEHVKKLEAIEKGEEISESAAAVAVEKSSDTVNHFKTSDLDEFQLTVVQQAKEQGMVPYDLTVTFEASCILKGARAFMVFEVLENLGEIIRTFPTVEEIEEGTFDSGFTLLFLTDQEPEKLIEAVKNISEVEAVEAHVIQTDEESSTNNQNQTENTQADTVQTDEKSAQEKANEVHAEVPGSKPQAPQKNNTAQNNGKKTASKNIRVNLDKIDDLLNLFEEVVIDRSRLEVLVSSIDNSDLRETVEHLSRVSSDMQSLILAMRMVPIEQVFNRFPRMIRQLSKDLNKKIALEIKGAETEVDRTVIDEIGDPLVHLIRNSCDHGIEHPEERIANNKPEEGKLILRAFHSGNYVFVEIEDDGAGINREKVSQKAIENNIITPQQAKELTDDQVAALIMSSGFSTADTISDVSGRGVGLDVVKNKIEALGGKISVTTASGKGSIFSIQLPLTLSIITTMLVHIKKETFAIPLTSILETIMLPKEKIMDAHGADVIDYRGKIIPVLSLGKVLQVPDCETEADRYSTVIIKKGEKLIGLIVDELIGQQEVVLKSLGNYLGEVFAVSGATILGDGEVALIIDPNALID</sequence>
<dbReference type="InterPro" id="IPR035891">
    <property type="entry name" value="CheY-binding_CheA"/>
</dbReference>
<keyword evidence="5 11" id="KW-0597">Phosphoprotein</keyword>
<evidence type="ECO:0000313" key="16">
    <source>
        <dbReference type="EMBL" id="GGP06994.1"/>
    </source>
</evidence>
<dbReference type="Gene3D" id="2.30.30.40">
    <property type="entry name" value="SH3 Domains"/>
    <property type="match status" value="1"/>
</dbReference>
<evidence type="ECO:0000259" key="14">
    <source>
        <dbReference type="PROSITE" id="PS50851"/>
    </source>
</evidence>
<dbReference type="PROSITE" id="PS50851">
    <property type="entry name" value="CHEW"/>
    <property type="match status" value="1"/>
</dbReference>
<dbReference type="EMBL" id="BMLW01000001">
    <property type="protein sequence ID" value="GGP06994.1"/>
    <property type="molecule type" value="Genomic_DNA"/>
</dbReference>
<evidence type="ECO:0000313" key="17">
    <source>
        <dbReference type="Proteomes" id="UP000641206"/>
    </source>
</evidence>
<dbReference type="Pfam" id="PF01627">
    <property type="entry name" value="Hpt"/>
    <property type="match status" value="1"/>
</dbReference>
<dbReference type="Gene3D" id="3.30.70.1110">
    <property type="entry name" value="Histidine kinase CheA-like, P2 response regulator-binding domain"/>
    <property type="match status" value="1"/>
</dbReference>
<dbReference type="InterPro" id="IPR036097">
    <property type="entry name" value="HisK_dim/P_sf"/>
</dbReference>
<feature type="compositionally biased region" description="Low complexity" evidence="12">
    <location>
        <begin position="259"/>
        <end position="270"/>
    </location>
</feature>
<dbReference type="InterPro" id="IPR002545">
    <property type="entry name" value="CheW-lke_dom"/>
</dbReference>
<evidence type="ECO:0000256" key="9">
    <source>
        <dbReference type="ARBA" id="ARBA00022840"/>
    </source>
</evidence>
<dbReference type="Gene3D" id="1.20.120.160">
    <property type="entry name" value="HPT domain"/>
    <property type="match status" value="1"/>
</dbReference>
<proteinExistence type="predicted"/>
<feature type="domain" description="Histidine kinase" evidence="13">
    <location>
        <begin position="313"/>
        <end position="563"/>
    </location>
</feature>
<protein>
    <recommendedName>
        <fullName evidence="3">Chemotaxis protein CheA</fullName>
        <ecNumber evidence="2">2.7.13.3</ecNumber>
    </recommendedName>
</protein>
<dbReference type="InterPro" id="IPR010808">
    <property type="entry name" value="CheA_P2-bd"/>
</dbReference>
<dbReference type="SMART" id="SM00073">
    <property type="entry name" value="HPT"/>
    <property type="match status" value="1"/>
</dbReference>
<feature type="modified residue" description="Phosphohistidine" evidence="11">
    <location>
        <position position="46"/>
    </location>
</feature>
<evidence type="ECO:0000256" key="6">
    <source>
        <dbReference type="ARBA" id="ARBA00022679"/>
    </source>
</evidence>
<evidence type="ECO:0000256" key="7">
    <source>
        <dbReference type="ARBA" id="ARBA00022741"/>
    </source>
</evidence>
<dbReference type="SMART" id="SM00260">
    <property type="entry name" value="CheW"/>
    <property type="match status" value="1"/>
</dbReference>
<comment type="caution">
    <text evidence="16">The sequence shown here is derived from an EMBL/GenBank/DDBJ whole genome shotgun (WGS) entry which is preliminary data.</text>
</comment>
<evidence type="ECO:0000259" key="13">
    <source>
        <dbReference type="PROSITE" id="PS50109"/>
    </source>
</evidence>
<dbReference type="Pfam" id="PF02895">
    <property type="entry name" value="H-kinase_dim"/>
    <property type="match status" value="1"/>
</dbReference>
<dbReference type="InterPro" id="IPR005467">
    <property type="entry name" value="His_kinase_dom"/>
</dbReference>
<dbReference type="PROSITE" id="PS50894">
    <property type="entry name" value="HPT"/>
    <property type="match status" value="1"/>
</dbReference>
<dbReference type="Gene3D" id="3.30.565.10">
    <property type="entry name" value="Histidine kinase-like ATPase, C-terminal domain"/>
    <property type="match status" value="1"/>
</dbReference>
<dbReference type="EC" id="2.7.13.3" evidence="2"/>
<name>A0ABQ2NPA5_9BACI</name>
<dbReference type="Proteomes" id="UP000641206">
    <property type="component" value="Unassembled WGS sequence"/>
</dbReference>
<dbReference type="InterPro" id="IPR037052">
    <property type="entry name" value="CheA-like_P2_sf"/>
</dbReference>
<evidence type="ECO:0000256" key="3">
    <source>
        <dbReference type="ARBA" id="ARBA00021495"/>
    </source>
</evidence>
<dbReference type="PROSITE" id="PS50109">
    <property type="entry name" value="HIS_KIN"/>
    <property type="match status" value="1"/>
</dbReference>
<evidence type="ECO:0000256" key="1">
    <source>
        <dbReference type="ARBA" id="ARBA00000085"/>
    </source>
</evidence>
<dbReference type="CDD" id="cd00088">
    <property type="entry name" value="HPT"/>
    <property type="match status" value="1"/>
</dbReference>
<dbReference type="Pfam" id="PF07194">
    <property type="entry name" value="P2"/>
    <property type="match status" value="1"/>
</dbReference>
<dbReference type="PANTHER" id="PTHR43395:SF1">
    <property type="entry name" value="CHEMOTAXIS PROTEIN CHEA"/>
    <property type="match status" value="1"/>
</dbReference>
<dbReference type="SMART" id="SM00387">
    <property type="entry name" value="HATPase_c"/>
    <property type="match status" value="1"/>
</dbReference>
<dbReference type="InterPro" id="IPR037006">
    <property type="entry name" value="CheA-like_homodim_sf"/>
</dbReference>
<dbReference type="InterPro" id="IPR004105">
    <property type="entry name" value="CheA-like_dim"/>
</dbReference>
<dbReference type="CDD" id="cd00731">
    <property type="entry name" value="CheA_reg"/>
    <property type="match status" value="1"/>
</dbReference>
<dbReference type="SUPFAM" id="SSF47226">
    <property type="entry name" value="Histidine-containing phosphotransfer domain, HPT domain"/>
    <property type="match status" value="1"/>
</dbReference>
<dbReference type="InterPro" id="IPR051315">
    <property type="entry name" value="Bact_Chemotaxis_CheA"/>
</dbReference>
<gene>
    <name evidence="16" type="primary">cheA</name>
    <name evidence="16" type="ORF">GCM10011346_01210</name>
</gene>
<evidence type="ECO:0000256" key="10">
    <source>
        <dbReference type="ARBA" id="ARBA00023012"/>
    </source>
</evidence>
<keyword evidence="17" id="KW-1185">Reference proteome</keyword>
<keyword evidence="9" id="KW-0067">ATP-binding</keyword>
<dbReference type="SUPFAM" id="SSF55874">
    <property type="entry name" value="ATPase domain of HSP90 chaperone/DNA topoisomerase II/histidine kinase"/>
    <property type="match status" value="1"/>
</dbReference>
<dbReference type="PRINTS" id="PR00344">
    <property type="entry name" value="BCTRLSENSOR"/>
</dbReference>
<keyword evidence="10" id="KW-0902">Two-component regulatory system</keyword>
<dbReference type="InterPro" id="IPR036890">
    <property type="entry name" value="HATPase_C_sf"/>
</dbReference>
<dbReference type="Gene3D" id="1.10.287.560">
    <property type="entry name" value="Histidine kinase CheA-like, homodimeric domain"/>
    <property type="match status" value="1"/>
</dbReference>
<dbReference type="SUPFAM" id="SSF47384">
    <property type="entry name" value="Homodimeric domain of signal transducing histidine kinase"/>
    <property type="match status" value="1"/>
</dbReference>
<feature type="domain" description="CheW-like" evidence="14">
    <location>
        <begin position="565"/>
        <end position="695"/>
    </location>
</feature>
<evidence type="ECO:0000256" key="11">
    <source>
        <dbReference type="PROSITE-ProRule" id="PRU00110"/>
    </source>
</evidence>
<keyword evidence="7" id="KW-0547">Nucleotide-binding</keyword>
<reference evidence="17" key="1">
    <citation type="journal article" date="2019" name="Int. J. Syst. Evol. Microbiol.">
        <title>The Global Catalogue of Microorganisms (GCM) 10K type strain sequencing project: providing services to taxonomists for standard genome sequencing and annotation.</title>
        <authorList>
            <consortium name="The Broad Institute Genomics Platform"/>
            <consortium name="The Broad Institute Genome Sequencing Center for Infectious Disease"/>
            <person name="Wu L."/>
            <person name="Ma J."/>
        </authorList>
    </citation>
    <scope>NUCLEOTIDE SEQUENCE [LARGE SCALE GENOMIC DNA]</scope>
    <source>
        <strain evidence="17">CGMCC 1.7693</strain>
    </source>
</reference>
<organism evidence="16 17">
    <name type="scientific">Oceanobacillus neutriphilus</name>
    <dbReference type="NCBI Taxonomy" id="531815"/>
    <lineage>
        <taxon>Bacteria</taxon>
        <taxon>Bacillati</taxon>
        <taxon>Bacillota</taxon>
        <taxon>Bacilli</taxon>
        <taxon>Bacillales</taxon>
        <taxon>Bacillaceae</taxon>
        <taxon>Oceanobacillus</taxon>
    </lineage>
</organism>
<dbReference type="CDD" id="cd16916">
    <property type="entry name" value="HATPase_CheA-like"/>
    <property type="match status" value="1"/>
</dbReference>
<feature type="region of interest" description="Disordered" evidence="12">
    <location>
        <begin position="254"/>
        <end position="315"/>
    </location>
</feature>